<sequence>MFNHKLPTDFPMQTLRKKTSPCKYKNEPGRFLGEGVSFRAKLIGVLEVPEARGDRMCQEALADLKMAIRAAGEHKQRIQVHVAIDGLRLRDDKTGDCLHHHPVHKISFIAQDMTDSRAFGYIFGSPDTSHRFFGIKTDKAASQVVIAMRDLFQVVFELKKKEVEMAKQQLEGKTVTSTLARHTTSIVETKVKSITSTGETSTSTPKVAETGAEGGVAELVDLEQELSSLRRGLTQVEGLTPSTDPFGDSFIMPSSQKGLLPPPPSGTSSRGRSTPSTRSVLSPGKGSSPAPASVPAAPAGSTPLPFDLATVAGDFEPAPVDNLTDPPVSQPGPSTTPSLSYDVFTELDPLGTGRSKPYVDKKLFFQELKNPPKKVLKDLVPTTQSLLTDILPVTTEAKSDYGPATTMTSLSRHSGGTVAIAKPQPAMFTGNFFPADPFAETDPFDNTDPFSDSFKDDPFTSMQEFPKSMRGDDAKRPSRELSHDKSESLESGKNVFNGPLQVTLPPEPAPKSPRLQRQGLDSSSLSMSSRARAAGGSPPPPLPPKKPADVCTVRPPPRPPHDDQSSAPSPLSSLIAPPSASASASAGPPLPRPARKKEPLADRSTKPRLSCASAATNSSEEEYLTPAPPPLPAARRFDITLSQLLTCTMDELAHRLRVPATTLSSMTLPQLTEYLRSYLAADNERAHINVEPSLRTDKDKPILPPSTVTIPEKPAPSAPPISEFRPQFEDNFAPTESNDTFVANFDDFDKKANPSYDRYAAFREIQEQELKSKSILDPVDTGEIDSKQDSDEKEELTAINDLMRAKEDRKLEAKETSRSPLKTLDELTMDSFNMFRNSVSPKPSQIDAKIEDIKSVMKNLQIEKSRRSVSPRDNGNVDMKQEDASDRYAALREITITEPPQDEFESLPPEVPKERKKSDEKSDGFDNSDFFDCIDNSSLSFSHVEDAFRKSPVVKEREEEKKLEEKKEVQVELAPVRELQPPPARLSTESISDVASGSSPDTKEKCVSVRGAGGGGGSGGGGGGEGGGGCSGRVAGGGAGAGGGGGARWAALGAAASPWSSDSRDSEPRPRRRKLHTPPDKRAHRVQTSSSSRDVSPWEEERSPASPAPPAPRLQRPPAHHRDRDRDSRHNSSGSRECLDSGSGREKDKIRDKRDRGDRELSRDGRESGRDRRDSGSGRDRRDRSKERDHRDHRDHRRDRRDRDRDHSWDRDRPYARDRDYRDSRSRDRSKDYRDKDRDRHRKSRHSYDEDEDYSDGCGSGRSSPRDRWPERWRRDERNYGSLGWRESRRRAEMRQNDDPSDRRYGSTLGWPGRRATASSRREVREVREPRDDREARRRPRREERPRRDYRFSNDFSPRDHPSPFDNNFQDTPTSAAKKRGPYSSLEGTRFAFDPEEMGASPQSASSSRARDPDSPATRFRFDSDSISPRSMFEDDFTAASTPRGRTASIAEEDESDVPPLRSKPQTAHRDIKKSESVNIFTRESDPFEGDAFFACTGSDRAARRDNWPGDFQGFDNA</sequence>
<evidence type="ECO:0000256" key="5">
    <source>
        <dbReference type="ARBA" id="ARBA00022782"/>
    </source>
</evidence>
<dbReference type="InterPro" id="IPR006020">
    <property type="entry name" value="PTB/PI_dom"/>
</dbReference>
<feature type="compositionally biased region" description="Basic and acidic residues" evidence="6">
    <location>
        <begin position="467"/>
        <end position="490"/>
    </location>
</feature>
<protein>
    <submittedName>
        <fullName evidence="9 10">Protein disabled isoform X1</fullName>
    </submittedName>
</protein>
<evidence type="ECO:0000256" key="4">
    <source>
        <dbReference type="ARBA" id="ARBA00022553"/>
    </source>
</evidence>
<feature type="compositionally biased region" description="Basic and acidic residues" evidence="6">
    <location>
        <begin position="596"/>
        <end position="605"/>
    </location>
</feature>
<keyword evidence="5" id="KW-0221">Differentiation</keyword>
<feature type="compositionally biased region" description="Gly residues" evidence="6">
    <location>
        <begin position="1011"/>
        <end position="1047"/>
    </location>
</feature>
<feature type="compositionally biased region" description="Low complexity" evidence="6">
    <location>
        <begin position="565"/>
        <end position="587"/>
    </location>
</feature>
<feature type="compositionally biased region" description="Low complexity" evidence="6">
    <location>
        <begin position="522"/>
        <end position="536"/>
    </location>
</feature>
<feature type="compositionally biased region" description="Basic and acidic residues" evidence="6">
    <location>
        <begin position="1264"/>
        <end position="1279"/>
    </location>
</feature>
<reference evidence="9 10" key="1">
    <citation type="submission" date="2025-05" db="UniProtKB">
        <authorList>
            <consortium name="RefSeq"/>
        </authorList>
    </citation>
    <scope>IDENTIFICATION</scope>
    <source>
        <tissue evidence="9 10">Whole larvae</tissue>
    </source>
</reference>
<feature type="compositionally biased region" description="Low complexity" evidence="6">
    <location>
        <begin position="1048"/>
        <end position="1061"/>
    </location>
</feature>
<dbReference type="GO" id="GO:0030154">
    <property type="term" value="P:cell differentiation"/>
    <property type="evidence" value="ECO:0007669"/>
    <property type="project" value="UniProtKB-KW"/>
</dbReference>
<feature type="region of interest" description="Disordered" evidence="6">
    <location>
        <begin position="235"/>
        <end position="340"/>
    </location>
</feature>
<dbReference type="GeneID" id="113521744"/>
<evidence type="ECO:0000259" key="7">
    <source>
        <dbReference type="PROSITE" id="PS01179"/>
    </source>
</evidence>
<feature type="compositionally biased region" description="Basic and acidic residues" evidence="6">
    <location>
        <begin position="1120"/>
        <end position="1130"/>
    </location>
</feature>
<evidence type="ECO:0000313" key="9">
    <source>
        <dbReference type="RefSeq" id="XP_026763197.2"/>
    </source>
</evidence>
<dbReference type="PANTHER" id="PTHR47695:SF3">
    <property type="entry name" value="PID DOMAIN-CONTAINING PROTEIN"/>
    <property type="match status" value="1"/>
</dbReference>
<dbReference type="Gene3D" id="2.30.29.30">
    <property type="entry name" value="Pleckstrin-homology domain (PH domain)/Phosphotyrosine-binding domain (PTB)"/>
    <property type="match status" value="1"/>
</dbReference>
<feature type="compositionally biased region" description="Basic and acidic residues" evidence="6">
    <location>
        <begin position="949"/>
        <end position="970"/>
    </location>
</feature>
<dbReference type="InterPro" id="IPR048561">
    <property type="entry name" value="Dab_PTB"/>
</dbReference>
<dbReference type="Proteomes" id="UP001652740">
    <property type="component" value="Unplaced"/>
</dbReference>
<dbReference type="KEGG" id="gmw:113521744"/>
<keyword evidence="3" id="KW-0963">Cytoplasm</keyword>
<keyword evidence="8" id="KW-1185">Reference proteome</keyword>
<dbReference type="GO" id="GO:0005737">
    <property type="term" value="C:cytoplasm"/>
    <property type="evidence" value="ECO:0007669"/>
    <property type="project" value="UniProtKB-SubCell"/>
</dbReference>
<feature type="compositionally biased region" description="Basic and acidic residues" evidence="6">
    <location>
        <begin position="1286"/>
        <end position="1305"/>
    </location>
</feature>
<dbReference type="InterPro" id="IPR011993">
    <property type="entry name" value="PH-like_dom_sf"/>
</dbReference>
<dbReference type="CDD" id="cd01215">
    <property type="entry name" value="PTB_Dab"/>
    <property type="match status" value="1"/>
</dbReference>
<dbReference type="SMART" id="SM00462">
    <property type="entry name" value="PTB"/>
    <property type="match status" value="1"/>
</dbReference>
<keyword evidence="2" id="KW-0217">Developmental protein</keyword>
<name>A0A6J1X846_GALME</name>
<dbReference type="SUPFAM" id="SSF50729">
    <property type="entry name" value="PH domain-like"/>
    <property type="match status" value="1"/>
</dbReference>
<comment type="subcellular location">
    <subcellularLocation>
        <location evidence="1">Cytoplasm</location>
    </subcellularLocation>
</comment>
<feature type="compositionally biased region" description="Basic and acidic residues" evidence="6">
    <location>
        <begin position="1201"/>
        <end position="1238"/>
    </location>
</feature>
<dbReference type="PROSITE" id="PS01179">
    <property type="entry name" value="PID"/>
    <property type="match status" value="1"/>
</dbReference>
<feature type="domain" description="PID" evidence="7">
    <location>
        <begin position="32"/>
        <end position="169"/>
    </location>
</feature>
<dbReference type="RefSeq" id="XP_026763197.2">
    <property type="nucleotide sequence ID" value="XM_026907396.3"/>
</dbReference>
<feature type="compositionally biased region" description="Basic and acidic residues" evidence="6">
    <location>
        <begin position="1409"/>
        <end position="1424"/>
    </location>
</feature>
<evidence type="ECO:0000256" key="3">
    <source>
        <dbReference type="ARBA" id="ARBA00022490"/>
    </source>
</evidence>
<keyword evidence="4" id="KW-0597">Phosphoprotein</keyword>
<feature type="compositionally biased region" description="Polar residues" evidence="6">
    <location>
        <begin position="987"/>
        <end position="1000"/>
    </location>
</feature>
<evidence type="ECO:0000313" key="10">
    <source>
        <dbReference type="RefSeq" id="XP_031765652.2"/>
    </source>
</evidence>
<dbReference type="Pfam" id="PF00640">
    <property type="entry name" value="PID"/>
    <property type="match status" value="1"/>
</dbReference>
<gene>
    <name evidence="9 10" type="primary">LOC113521744</name>
</gene>
<feature type="region of interest" description="Disordered" evidence="6">
    <location>
        <begin position="190"/>
        <end position="213"/>
    </location>
</feature>
<evidence type="ECO:0000256" key="2">
    <source>
        <dbReference type="ARBA" id="ARBA00022473"/>
    </source>
</evidence>
<accession>A0A6J1X846</accession>
<evidence type="ECO:0000256" key="6">
    <source>
        <dbReference type="SAM" id="MobiDB-lite"/>
    </source>
</evidence>
<dbReference type="RefSeq" id="XP_031765652.2">
    <property type="nucleotide sequence ID" value="XM_031909792.2"/>
</dbReference>
<dbReference type="PANTHER" id="PTHR47695">
    <property type="entry name" value="PID DOMAIN-CONTAINING PROTEIN"/>
    <property type="match status" value="1"/>
</dbReference>
<feature type="compositionally biased region" description="Low complexity" evidence="6">
    <location>
        <begin position="193"/>
        <end position="204"/>
    </location>
</feature>
<evidence type="ECO:0000313" key="8">
    <source>
        <dbReference type="Proteomes" id="UP001652740"/>
    </source>
</evidence>
<feature type="region of interest" description="Disordered" evidence="6">
    <location>
        <begin position="894"/>
        <end position="929"/>
    </location>
</feature>
<feature type="compositionally biased region" description="Polar residues" evidence="6">
    <location>
        <begin position="1365"/>
        <end position="1375"/>
    </location>
</feature>
<proteinExistence type="predicted"/>
<feature type="compositionally biased region" description="Basic and acidic residues" evidence="6">
    <location>
        <begin position="911"/>
        <end position="924"/>
    </location>
</feature>
<feature type="compositionally biased region" description="Basic and acidic residues" evidence="6">
    <location>
        <begin position="1320"/>
        <end position="1363"/>
    </location>
</feature>
<evidence type="ECO:0000256" key="1">
    <source>
        <dbReference type="ARBA" id="ARBA00004496"/>
    </source>
</evidence>
<feature type="region of interest" description="Disordered" evidence="6">
    <location>
        <begin position="431"/>
        <end position="633"/>
    </location>
</feature>
<feature type="compositionally biased region" description="Low complexity" evidence="6">
    <location>
        <begin position="266"/>
        <end position="301"/>
    </location>
</feature>
<organism evidence="8 9">
    <name type="scientific">Galleria mellonella</name>
    <name type="common">Greater wax moth</name>
    <dbReference type="NCBI Taxonomy" id="7137"/>
    <lineage>
        <taxon>Eukaryota</taxon>
        <taxon>Metazoa</taxon>
        <taxon>Ecdysozoa</taxon>
        <taxon>Arthropoda</taxon>
        <taxon>Hexapoda</taxon>
        <taxon>Insecta</taxon>
        <taxon>Pterygota</taxon>
        <taxon>Neoptera</taxon>
        <taxon>Endopterygota</taxon>
        <taxon>Lepidoptera</taxon>
        <taxon>Glossata</taxon>
        <taxon>Ditrysia</taxon>
        <taxon>Pyraloidea</taxon>
        <taxon>Pyralidae</taxon>
        <taxon>Galleriinae</taxon>
        <taxon>Galleria</taxon>
    </lineage>
</organism>
<feature type="compositionally biased region" description="Basic and acidic residues" evidence="6">
    <location>
        <begin position="1137"/>
        <end position="1192"/>
    </location>
</feature>
<feature type="region of interest" description="Disordered" evidence="6">
    <location>
        <begin position="949"/>
        <end position="1475"/>
    </location>
</feature>